<gene>
    <name evidence="1" type="ORF">ADEAN_000888300</name>
</gene>
<dbReference type="EMBL" id="LR877164">
    <property type="protein sequence ID" value="CAD2221351.1"/>
    <property type="molecule type" value="Genomic_DNA"/>
</dbReference>
<dbReference type="Proteomes" id="UP000515908">
    <property type="component" value="Chromosome 20"/>
</dbReference>
<keyword evidence="2" id="KW-1185">Reference proteome</keyword>
<proteinExistence type="predicted"/>
<evidence type="ECO:0000313" key="1">
    <source>
        <dbReference type="EMBL" id="CAD2221351.1"/>
    </source>
</evidence>
<protein>
    <submittedName>
        <fullName evidence="1">Uncharacterized protein</fullName>
    </submittedName>
</protein>
<dbReference type="AlphaFoldDB" id="A0A7G2CQT2"/>
<reference evidence="1 2" key="1">
    <citation type="submission" date="2020-08" db="EMBL/GenBank/DDBJ databases">
        <authorList>
            <person name="Newling K."/>
            <person name="Davey J."/>
            <person name="Forrester S."/>
        </authorList>
    </citation>
    <scope>NUCLEOTIDE SEQUENCE [LARGE SCALE GENOMIC DNA]</scope>
    <source>
        <strain evidence="2">Crithidia deanei Carvalho (ATCC PRA-265)</strain>
    </source>
</reference>
<sequence length="286" mass="32090">MGALCSKSREGNSFFIDCDSYFGSCWLLSSSKESFSPSRWFPVNDHTLNGRRNKKRAFSISSNEMSTKERSKCSFLLERNVSVPEGLEVTGYNKITIATFSAGEMKEGKTLMVGGVHFSVPAVEDTHCVLTVVTVKRMELEMVPAQHEVRHYTRHRIRAPPQNDEDRQTVGEGCITGEEFGGFFIVASDNTRLAREVTRILTKRLGEDASVTQESHKGAADTLNDETTKFNLIYSSIPVLLTNEMSMKERVDSLACSVVDLYCSPRNWRITALFLQRYEAIGCLLT</sequence>
<organism evidence="1 2">
    <name type="scientific">Angomonas deanei</name>
    <dbReference type="NCBI Taxonomy" id="59799"/>
    <lineage>
        <taxon>Eukaryota</taxon>
        <taxon>Discoba</taxon>
        <taxon>Euglenozoa</taxon>
        <taxon>Kinetoplastea</taxon>
        <taxon>Metakinetoplastina</taxon>
        <taxon>Trypanosomatida</taxon>
        <taxon>Trypanosomatidae</taxon>
        <taxon>Strigomonadinae</taxon>
        <taxon>Angomonas</taxon>
    </lineage>
</organism>
<evidence type="ECO:0000313" key="2">
    <source>
        <dbReference type="Proteomes" id="UP000515908"/>
    </source>
</evidence>
<dbReference type="VEuPathDB" id="TriTrypDB:ADEAN_000888300"/>
<accession>A0A7G2CQT2</accession>
<name>A0A7G2CQT2_9TRYP</name>